<accession>A0A9D2K6W6</accession>
<dbReference type="GO" id="GO:0016787">
    <property type="term" value="F:hydrolase activity"/>
    <property type="evidence" value="ECO:0007669"/>
    <property type="project" value="UniProtKB-KW"/>
</dbReference>
<reference evidence="1" key="1">
    <citation type="journal article" date="2021" name="PeerJ">
        <title>Extensive microbial diversity within the chicken gut microbiome revealed by metagenomics and culture.</title>
        <authorList>
            <person name="Gilroy R."/>
            <person name="Ravi A."/>
            <person name="Getino M."/>
            <person name="Pursley I."/>
            <person name="Horton D.L."/>
            <person name="Alikhan N.F."/>
            <person name="Baker D."/>
            <person name="Gharbi K."/>
            <person name="Hall N."/>
            <person name="Watson M."/>
            <person name="Adriaenssens E.M."/>
            <person name="Foster-Nyarko E."/>
            <person name="Jarju S."/>
            <person name="Secka A."/>
            <person name="Antonio M."/>
            <person name="Oren A."/>
            <person name="Chaudhuri R.R."/>
            <person name="La Ragione R."/>
            <person name="Hildebrand F."/>
            <person name="Pallen M.J."/>
        </authorList>
    </citation>
    <scope>NUCLEOTIDE SEQUENCE</scope>
    <source>
        <strain evidence="1">ChiBcec1-1093</strain>
    </source>
</reference>
<dbReference type="Proteomes" id="UP000824101">
    <property type="component" value="Unassembled WGS sequence"/>
</dbReference>
<name>A0A9D2K6W6_9FIRM</name>
<evidence type="ECO:0000313" key="1">
    <source>
        <dbReference type="EMBL" id="HIZ79269.1"/>
    </source>
</evidence>
<dbReference type="EMBL" id="DXBC01000087">
    <property type="protein sequence ID" value="HIZ79269.1"/>
    <property type="molecule type" value="Genomic_DNA"/>
</dbReference>
<dbReference type="AlphaFoldDB" id="A0A9D2K6W6"/>
<dbReference type="InterPro" id="IPR029058">
    <property type="entry name" value="AB_hydrolase_fold"/>
</dbReference>
<reference evidence="1" key="2">
    <citation type="submission" date="2021-04" db="EMBL/GenBank/DDBJ databases">
        <authorList>
            <person name="Gilroy R."/>
        </authorList>
    </citation>
    <scope>NUCLEOTIDE SEQUENCE</scope>
    <source>
        <strain evidence="1">ChiBcec1-1093</strain>
    </source>
</reference>
<proteinExistence type="predicted"/>
<protein>
    <submittedName>
        <fullName evidence="1">Alpha/beta hydrolase</fullName>
    </submittedName>
</protein>
<gene>
    <name evidence="1" type="ORF">IAA17_05730</name>
</gene>
<evidence type="ECO:0000313" key="2">
    <source>
        <dbReference type="Proteomes" id="UP000824101"/>
    </source>
</evidence>
<sequence>MEIVNRLKLWSLEGKQIFFPIYTEREIAKDPSKRNAGLFFFPGEEGREFAVMNAGGGFYYVGAMHDSFPHAVEASGKGYNAFALIYRTEDPFQDLGRAIAWIWDHSDELKIRRDGYSLWGGSAGARMAAALGNREILRELTGRRDISQAAAVIMQYTGYTTVSPADAPTYTCVGTRDGIADWRGMKRRLERLNRLGIPTEFHSYEGLGHGFGLGMGTAAEGWIRDAFAFWDRQIMK</sequence>
<dbReference type="SUPFAM" id="SSF53474">
    <property type="entry name" value="alpha/beta-Hydrolases"/>
    <property type="match status" value="1"/>
</dbReference>
<comment type="caution">
    <text evidence="1">The sequence shown here is derived from an EMBL/GenBank/DDBJ whole genome shotgun (WGS) entry which is preliminary data.</text>
</comment>
<keyword evidence="1" id="KW-0378">Hydrolase</keyword>
<dbReference type="Gene3D" id="3.40.50.1820">
    <property type="entry name" value="alpha/beta hydrolase"/>
    <property type="match status" value="1"/>
</dbReference>
<organism evidence="1 2">
    <name type="scientific">Candidatus Lachnoclostridium stercorigallinarum</name>
    <dbReference type="NCBI Taxonomy" id="2838634"/>
    <lineage>
        <taxon>Bacteria</taxon>
        <taxon>Bacillati</taxon>
        <taxon>Bacillota</taxon>
        <taxon>Clostridia</taxon>
        <taxon>Lachnospirales</taxon>
        <taxon>Lachnospiraceae</taxon>
    </lineage>
</organism>